<dbReference type="Pfam" id="PF01425">
    <property type="entry name" value="Amidase"/>
    <property type="match status" value="1"/>
</dbReference>
<dbReference type="Gene3D" id="3.90.1300.10">
    <property type="entry name" value="Amidase signature (AS) domain"/>
    <property type="match status" value="1"/>
</dbReference>
<comment type="caution">
    <text evidence="3">The sequence shown here is derived from an EMBL/GenBank/DDBJ whole genome shotgun (WGS) entry which is preliminary data.</text>
</comment>
<evidence type="ECO:0000259" key="2">
    <source>
        <dbReference type="Pfam" id="PF01425"/>
    </source>
</evidence>
<keyword evidence="4" id="KW-1185">Reference proteome</keyword>
<accession>A0A8J8Q327</accession>
<reference evidence="3" key="1">
    <citation type="submission" date="2017-11" db="EMBL/GenBank/DDBJ databases">
        <authorList>
            <person name="Kajale S.C."/>
            <person name="Sharma A."/>
        </authorList>
    </citation>
    <scope>NUCLEOTIDE SEQUENCE</scope>
    <source>
        <strain evidence="3">LS1_42</strain>
    </source>
</reference>
<sequence length="490" mass="50407">MTEDLSAETLARAADKYGISVTDEERSEHLETARTLAATADTFDVEPPTSDEPNETRDGDDPHNAFRTRFELSPTAEGALEGLEIAVKENVAVAGVETTCGSPGFTYTPPYSATAVERLRDAGAAIVGTTNMDEFAFFTTGETCAHGRTENPVVDGCVPGGSSSGSGAAVAAGLVDCALGTDTGGSIRIPASFCGVVGVKPTHRLVSRFGVVDLSLSLDHVGPLAPDVETAAEVTAAVAGPDVADPSTHATPHVAASDLTADLEAGVDGLALGVVEESMAAADDAVERAMEETLADLESAGATVTRRSLEGYDLVGPAVGTISGAEFASFVANAGVSYGVGTGTTAPLRDALAEATEGSEFGANVQEQLLYHGALNEHLEGRQYVAAMDFGRRFTATVREHLSEVDALVTPTTPMAAPPFGSVEGMDGLLRTIANTAPFNLTGTPAVSVPCGETAETNADEPKPVGLQVVTDWHDEATALQIARAVEERT</sequence>
<feature type="region of interest" description="Disordered" evidence="1">
    <location>
        <begin position="22"/>
        <end position="64"/>
    </location>
</feature>
<dbReference type="Proteomes" id="UP000766904">
    <property type="component" value="Unassembled WGS sequence"/>
</dbReference>
<dbReference type="InterPro" id="IPR000120">
    <property type="entry name" value="Amidase"/>
</dbReference>
<dbReference type="InterPro" id="IPR023631">
    <property type="entry name" value="Amidase_dom"/>
</dbReference>
<dbReference type="InterPro" id="IPR020556">
    <property type="entry name" value="Amidase_CS"/>
</dbReference>
<dbReference type="EC" id="6.3.5.-" evidence="3"/>
<dbReference type="InterPro" id="IPR036928">
    <property type="entry name" value="AS_sf"/>
</dbReference>
<dbReference type="GO" id="GO:0016874">
    <property type="term" value="F:ligase activity"/>
    <property type="evidence" value="ECO:0007669"/>
    <property type="project" value="UniProtKB-KW"/>
</dbReference>
<name>A0A8J8Q327_9EURY</name>
<keyword evidence="3" id="KW-0436">Ligase</keyword>
<organism evidence="3 4">
    <name type="scientific">Natronococcus pandeyae</name>
    <dbReference type="NCBI Taxonomy" id="2055836"/>
    <lineage>
        <taxon>Archaea</taxon>
        <taxon>Methanobacteriati</taxon>
        <taxon>Methanobacteriota</taxon>
        <taxon>Stenosarchaea group</taxon>
        <taxon>Halobacteria</taxon>
        <taxon>Halobacteriales</taxon>
        <taxon>Natrialbaceae</taxon>
        <taxon>Natronococcus</taxon>
    </lineage>
</organism>
<dbReference type="EMBL" id="PHNJ01000008">
    <property type="protein sequence ID" value="TYL37648.1"/>
    <property type="molecule type" value="Genomic_DNA"/>
</dbReference>
<dbReference type="OrthoDB" id="7931at2157"/>
<evidence type="ECO:0000313" key="3">
    <source>
        <dbReference type="EMBL" id="TYL37648.1"/>
    </source>
</evidence>
<dbReference type="PROSITE" id="PS00571">
    <property type="entry name" value="AMIDASES"/>
    <property type="match status" value="1"/>
</dbReference>
<gene>
    <name evidence="3" type="primary">gatA</name>
    <name evidence="3" type="ORF">CV102_15005</name>
</gene>
<evidence type="ECO:0000256" key="1">
    <source>
        <dbReference type="SAM" id="MobiDB-lite"/>
    </source>
</evidence>
<feature type="domain" description="Amidase" evidence="2">
    <location>
        <begin position="76"/>
        <end position="478"/>
    </location>
</feature>
<evidence type="ECO:0000313" key="4">
    <source>
        <dbReference type="Proteomes" id="UP000766904"/>
    </source>
</evidence>
<dbReference type="PANTHER" id="PTHR11895:SF7">
    <property type="entry name" value="GLUTAMYL-TRNA(GLN) AMIDOTRANSFERASE SUBUNIT A, MITOCHONDRIAL"/>
    <property type="match status" value="1"/>
</dbReference>
<feature type="compositionally biased region" description="Basic and acidic residues" evidence="1">
    <location>
        <begin position="54"/>
        <end position="64"/>
    </location>
</feature>
<proteinExistence type="predicted"/>
<dbReference type="AlphaFoldDB" id="A0A8J8Q327"/>
<dbReference type="RefSeq" id="WP_148858811.1">
    <property type="nucleotide sequence ID" value="NZ_PHNJ01000008.1"/>
</dbReference>
<dbReference type="PANTHER" id="PTHR11895">
    <property type="entry name" value="TRANSAMIDASE"/>
    <property type="match status" value="1"/>
</dbReference>
<feature type="compositionally biased region" description="Basic and acidic residues" evidence="1">
    <location>
        <begin position="23"/>
        <end position="32"/>
    </location>
</feature>
<protein>
    <submittedName>
        <fullName evidence="3">Asp-tRNA(Asn)/Glu-tRNA(Gln) amidotransferase GatCAB subunit A</fullName>
        <ecNumber evidence="3">6.3.5.-</ecNumber>
    </submittedName>
</protein>
<dbReference type="SUPFAM" id="SSF75304">
    <property type="entry name" value="Amidase signature (AS) enzymes"/>
    <property type="match status" value="1"/>
</dbReference>